<feature type="binding site" evidence="2">
    <location>
        <begin position="186"/>
        <end position="188"/>
    </location>
    <ligand>
        <name>substrate</name>
    </ligand>
</feature>
<comment type="subunit">
    <text evidence="2">Homodimer.</text>
</comment>
<dbReference type="SUPFAM" id="SSF64005">
    <property type="entry name" value="Undecaprenyl diphosphate synthase"/>
    <property type="match status" value="1"/>
</dbReference>
<keyword evidence="2" id="KW-0479">Metal-binding</keyword>
<feature type="binding site" evidence="2">
    <location>
        <position position="12"/>
    </location>
    <ligand>
        <name>Mg(2+)</name>
        <dbReference type="ChEBI" id="CHEBI:18420"/>
    </ligand>
</feature>
<dbReference type="InterPro" id="IPR036424">
    <property type="entry name" value="UPP_synth-like_sf"/>
</dbReference>
<keyword evidence="2" id="KW-0460">Magnesium</keyword>
<dbReference type="FunFam" id="3.40.1180.10:FF:000001">
    <property type="entry name" value="(2E,6E)-farnesyl-diphosphate-specific ditrans,polycis-undecaprenyl-diphosphate synthase"/>
    <property type="match status" value="1"/>
</dbReference>
<feature type="binding site" evidence="2">
    <location>
        <position position="61"/>
    </location>
    <ligand>
        <name>substrate</name>
    </ligand>
</feature>
<feature type="binding site" evidence="2">
    <location>
        <begin position="57"/>
        <end position="59"/>
    </location>
    <ligand>
        <name>substrate</name>
    </ligand>
</feature>
<reference evidence="3 4" key="1">
    <citation type="journal article" date="2017" name="Int. J. Syst. Evol. Microbiol.">
        <title>Roseitalea porphyridii gen. nov., sp. nov., isolated from a red alga, and reclassification of Hoeflea suaedae Chung et al. 2013 as Pseudohoeflea suaedae gen. nov., comb. nov.</title>
        <authorList>
            <person name="Hyeon J.W."/>
            <person name="Jeong S.E."/>
            <person name="Baek K."/>
            <person name="Jeon C.O."/>
        </authorList>
    </citation>
    <scope>NUCLEOTIDE SEQUENCE [LARGE SCALE GENOMIC DNA]</scope>
    <source>
        <strain evidence="3 4">MA7-20</strain>
    </source>
</reference>
<comment type="cofactor">
    <cofactor evidence="2">
        <name>Mg(2+)</name>
        <dbReference type="ChEBI" id="CHEBI:18420"/>
    </cofactor>
    <text evidence="2">Binds 2 magnesium ions per subunit.</text>
</comment>
<dbReference type="PANTHER" id="PTHR10291:SF0">
    <property type="entry name" value="DEHYDRODOLICHYL DIPHOSPHATE SYNTHASE 2"/>
    <property type="match status" value="1"/>
</dbReference>
<evidence type="ECO:0000256" key="2">
    <source>
        <dbReference type="HAMAP-Rule" id="MF_01139"/>
    </source>
</evidence>
<feature type="binding site" evidence="2">
    <location>
        <begin position="13"/>
        <end position="16"/>
    </location>
    <ligand>
        <name>substrate</name>
    </ligand>
</feature>
<proteinExistence type="inferred from homology"/>
<feature type="binding site" evidence="2">
    <location>
        <position position="17"/>
    </location>
    <ligand>
        <name>substrate</name>
    </ligand>
</feature>
<dbReference type="GO" id="GO:0005829">
    <property type="term" value="C:cytosol"/>
    <property type="evidence" value="ECO:0007669"/>
    <property type="project" value="TreeGrafter"/>
</dbReference>
<dbReference type="EMBL" id="CP036532">
    <property type="protein sequence ID" value="QBK32325.1"/>
    <property type="molecule type" value="Genomic_DNA"/>
</dbReference>
<dbReference type="Pfam" id="PF01255">
    <property type="entry name" value="Prenyltransf"/>
    <property type="match status" value="1"/>
</dbReference>
<gene>
    <name evidence="3" type="ORF">E0E05_08730</name>
</gene>
<keyword evidence="1 2" id="KW-0808">Transferase</keyword>
<feature type="binding site" evidence="2">
    <location>
        <position position="180"/>
    </location>
    <ligand>
        <name>substrate</name>
    </ligand>
</feature>
<dbReference type="NCBIfam" id="NF011408">
    <property type="entry name" value="PRK14834.1"/>
    <property type="match status" value="1"/>
</dbReference>
<accession>A0A4P6V4T1</accession>
<dbReference type="GeneID" id="90767377"/>
<dbReference type="InterPro" id="IPR001441">
    <property type="entry name" value="UPP_synth-like"/>
</dbReference>
<evidence type="ECO:0000256" key="1">
    <source>
        <dbReference type="ARBA" id="ARBA00022679"/>
    </source>
</evidence>
<dbReference type="GO" id="GO:0016094">
    <property type="term" value="P:polyprenol biosynthetic process"/>
    <property type="evidence" value="ECO:0007669"/>
    <property type="project" value="TreeGrafter"/>
</dbReference>
<feature type="binding site" evidence="2">
    <location>
        <position position="29"/>
    </location>
    <ligand>
        <name>substrate</name>
    </ligand>
</feature>
<feature type="active site" evidence="2">
    <location>
        <position position="12"/>
    </location>
</feature>
<name>A0A4P6V4T1_9HYPH</name>
<comment type="similarity">
    <text evidence="2">Belongs to the UPP synthase family.</text>
</comment>
<keyword evidence="4" id="KW-1185">Reference proteome</keyword>
<dbReference type="RefSeq" id="WP_131617965.1">
    <property type="nucleotide sequence ID" value="NZ_CP036532.1"/>
</dbReference>
<dbReference type="AlphaFoldDB" id="A0A4P6V4T1"/>
<dbReference type="GO" id="GO:0000287">
    <property type="term" value="F:magnesium ion binding"/>
    <property type="evidence" value="ECO:0007669"/>
    <property type="project" value="UniProtKB-UniRule"/>
</dbReference>
<dbReference type="CDD" id="cd00475">
    <property type="entry name" value="Cis_IPPS"/>
    <property type="match status" value="1"/>
</dbReference>
<dbReference type="PROSITE" id="PS01066">
    <property type="entry name" value="UPP_SYNTHASE"/>
    <property type="match status" value="1"/>
</dbReference>
<dbReference type="PANTHER" id="PTHR10291">
    <property type="entry name" value="DEHYDRODOLICHYL DIPHOSPHATE SYNTHASE FAMILY MEMBER"/>
    <property type="match status" value="1"/>
</dbReference>
<dbReference type="OrthoDB" id="4191603at2"/>
<comment type="function">
    <text evidence="2">Catalyzes the condensation of isopentenyl diphosphate (IPP) with allylic pyrophosphates generating different type of terpenoids.</text>
</comment>
<dbReference type="HAMAP" id="MF_01139">
    <property type="entry name" value="ISPT"/>
    <property type="match status" value="1"/>
</dbReference>
<evidence type="ECO:0000313" key="3">
    <source>
        <dbReference type="EMBL" id="QBK32325.1"/>
    </source>
</evidence>
<organism evidence="3 4">
    <name type="scientific">Roseitalea porphyridii</name>
    <dbReference type="NCBI Taxonomy" id="1852022"/>
    <lineage>
        <taxon>Bacteria</taxon>
        <taxon>Pseudomonadati</taxon>
        <taxon>Pseudomonadota</taxon>
        <taxon>Alphaproteobacteria</taxon>
        <taxon>Hyphomicrobiales</taxon>
        <taxon>Ahrensiaceae</taxon>
        <taxon>Roseitalea</taxon>
    </lineage>
</organism>
<dbReference type="Proteomes" id="UP000293719">
    <property type="component" value="Chromosome"/>
</dbReference>
<feature type="binding site" evidence="2">
    <location>
        <position position="199"/>
    </location>
    <ligand>
        <name>Mg(2+)</name>
        <dbReference type="ChEBI" id="CHEBI:18420"/>
    </ligand>
</feature>
<dbReference type="KEGG" id="rpod:E0E05_08730"/>
<dbReference type="InterPro" id="IPR018520">
    <property type="entry name" value="UPP_synth-like_CS"/>
</dbReference>
<dbReference type="Gene3D" id="3.40.1180.10">
    <property type="entry name" value="Decaprenyl diphosphate synthase-like"/>
    <property type="match status" value="1"/>
</dbReference>
<dbReference type="NCBIfam" id="TIGR00055">
    <property type="entry name" value="uppS"/>
    <property type="match status" value="1"/>
</dbReference>
<evidence type="ECO:0000313" key="4">
    <source>
        <dbReference type="Proteomes" id="UP000293719"/>
    </source>
</evidence>
<feature type="active site" description="Proton acceptor" evidence="2">
    <location>
        <position position="60"/>
    </location>
</feature>
<feature type="binding site" evidence="2">
    <location>
        <position position="63"/>
    </location>
    <ligand>
        <name>substrate</name>
    </ligand>
</feature>
<protein>
    <recommendedName>
        <fullName evidence="2">Isoprenyl transferase</fullName>
        <ecNumber evidence="2">2.5.1.-</ecNumber>
    </recommendedName>
</protein>
<dbReference type="EC" id="2.5.1.-" evidence="2"/>
<dbReference type="GO" id="GO:0008834">
    <property type="term" value="F:ditrans,polycis-undecaprenyl-diphosphate synthase [(2E,6E)-farnesyl-diphosphate specific] activity"/>
    <property type="evidence" value="ECO:0007669"/>
    <property type="project" value="TreeGrafter"/>
</dbReference>
<feature type="binding site" evidence="2">
    <location>
        <position position="25"/>
    </location>
    <ligand>
        <name>substrate</name>
    </ligand>
</feature>
<sequence length="240" mass="27007">MAGPEHVAIIMDGNGRWANARSMPRAFGHKAGVEAVRRTVRAAPRFGIRHLTLYAFSSENWSRPPDEVRDLLGLLRLYIHRDLSELAANGVCVRVIGGREGLQPDLLDLIERAEQRTRGNVRLNLNIAFNYGSRDEILRAAQKLVDQARQSPDCDRRLTSADITAALDTAGLPDPDLIIRTSGEMRLSNFLLWQAAYSEFVFLDCMWPDFDEAELVRALEEYGRRERRYGAVATARDAAL</sequence>